<dbReference type="RefSeq" id="WP_179270981.1">
    <property type="nucleotide sequence ID" value="NZ_MQWB01000001.1"/>
</dbReference>
<evidence type="ECO:0000313" key="1">
    <source>
        <dbReference type="EMBL" id="OZC01961.1"/>
    </source>
</evidence>
<reference evidence="1 2" key="1">
    <citation type="submission" date="2016-11" db="EMBL/GenBank/DDBJ databases">
        <title>Study of marine rhodopsin-containing bacteria.</title>
        <authorList>
            <person name="Yoshizawa S."/>
            <person name="Kumagai Y."/>
            <person name="Kogure K."/>
        </authorList>
    </citation>
    <scope>NUCLEOTIDE SEQUENCE [LARGE SCALE GENOMIC DNA]</scope>
    <source>
        <strain evidence="1 2">SG-29</strain>
    </source>
</reference>
<protein>
    <recommendedName>
        <fullName evidence="3">CYTH domain-containing protein</fullName>
    </recommendedName>
</protein>
<dbReference type="AlphaFoldDB" id="A0A259TW66"/>
<comment type="caution">
    <text evidence="1">The sequence shown here is derived from an EMBL/GenBank/DDBJ whole genome shotgun (WGS) entry which is preliminary data.</text>
</comment>
<gene>
    <name evidence="1" type="ORF">BSZ36_02575</name>
</gene>
<organism evidence="1 2">
    <name type="scientific">Rubricoccus marinus</name>
    <dbReference type="NCBI Taxonomy" id="716817"/>
    <lineage>
        <taxon>Bacteria</taxon>
        <taxon>Pseudomonadati</taxon>
        <taxon>Rhodothermota</taxon>
        <taxon>Rhodothermia</taxon>
        <taxon>Rhodothermales</taxon>
        <taxon>Rubricoccaceae</taxon>
        <taxon>Rubricoccus</taxon>
    </lineage>
</organism>
<dbReference type="InParanoid" id="A0A259TW66"/>
<evidence type="ECO:0008006" key="3">
    <source>
        <dbReference type="Google" id="ProtNLM"/>
    </source>
</evidence>
<keyword evidence="2" id="KW-1185">Reference proteome</keyword>
<sequence length="183" mass="20226">MTDSLEVRWFFRGPLAPEAGAWFASLGPDVADETRTDRYLVPAESDDLGLKIREGTVQAKQRVGAFGTRPLAPGARGGVEAWRKWTLGSAGTVPGEGWIDVAKSRRQRPVVLLGRHARCALELSELDARGEAWWSVCLEASGASPRARWMALRESARLWLRTAPSLNEEHAMGYPAWLRRFAG</sequence>
<evidence type="ECO:0000313" key="2">
    <source>
        <dbReference type="Proteomes" id="UP000216446"/>
    </source>
</evidence>
<accession>A0A259TW66</accession>
<dbReference type="EMBL" id="MQWB01000001">
    <property type="protein sequence ID" value="OZC01961.1"/>
    <property type="molecule type" value="Genomic_DNA"/>
</dbReference>
<name>A0A259TW66_9BACT</name>
<proteinExistence type="predicted"/>
<dbReference type="Proteomes" id="UP000216446">
    <property type="component" value="Unassembled WGS sequence"/>
</dbReference>